<dbReference type="Pfam" id="PF14520">
    <property type="entry name" value="HHH_5"/>
    <property type="match status" value="1"/>
</dbReference>
<feature type="domain" description="Smf/DprA SLOG" evidence="2">
    <location>
        <begin position="86"/>
        <end position="294"/>
    </location>
</feature>
<evidence type="ECO:0000313" key="5">
    <source>
        <dbReference type="Proteomes" id="UP000248745"/>
    </source>
</evidence>
<dbReference type="InterPro" id="IPR057666">
    <property type="entry name" value="DrpA_SLOG"/>
</dbReference>
<dbReference type="SUPFAM" id="SSF47781">
    <property type="entry name" value="RuvA domain 2-like"/>
    <property type="match status" value="1"/>
</dbReference>
<reference evidence="4 5" key="1">
    <citation type="submission" date="2018-06" db="EMBL/GenBank/DDBJ databases">
        <title>Mucibacter soli gen. nov., sp. nov., a new member of the family Chitinophagaceae producing mucin.</title>
        <authorList>
            <person name="Kim M.-K."/>
            <person name="Park S."/>
            <person name="Kim T.-S."/>
            <person name="Joung Y."/>
            <person name="Han J.-H."/>
            <person name="Kim S.B."/>
        </authorList>
    </citation>
    <scope>NUCLEOTIDE SEQUENCE [LARGE SCALE GENOMIC DNA]</scope>
    <source>
        <strain evidence="4 5">R1-15</strain>
    </source>
</reference>
<dbReference type="Pfam" id="PF02481">
    <property type="entry name" value="DNA_processg_A"/>
    <property type="match status" value="1"/>
</dbReference>
<evidence type="ECO:0000259" key="3">
    <source>
        <dbReference type="Pfam" id="PF17782"/>
    </source>
</evidence>
<dbReference type="NCBIfam" id="TIGR00732">
    <property type="entry name" value="dprA"/>
    <property type="match status" value="1"/>
</dbReference>
<dbReference type="Gene3D" id="1.10.10.10">
    <property type="entry name" value="Winged helix-like DNA-binding domain superfamily/Winged helix DNA-binding domain"/>
    <property type="match status" value="1"/>
</dbReference>
<sequence>MLPKDSAEALFNRIVLSMAPGIGPRLACALVDRFGSPDGVLAATPKELIQVSRMTEAKARALKDPEILTRAEAELTFIADHNVQTYFLTDDNYPQRLRDCHDAPIMLFGKGNTSLEAEKTVAIIGTRKNTDYGLKLTEELVDGLKEVPGILVISGLAYGIDAIAHKKAVKSGVPTLGVLAHGLDNIYPPMHKNLSLEMLGNGGLLTEFTSGTNPDRSNFPIRNRIVAGLSDVTVVVESDIKGGAIITAMLAASYHREVMAFPGRITDTRSAGCNDLLQKNMASMITRAGDLLSLMRWAANTGVSAKPQLLFPDLQPEEQKIIDILQGKESVHSDELFHLTGFPASSLASTLLQLEMLGAVKTLPGKRYKLA</sequence>
<dbReference type="InterPro" id="IPR003488">
    <property type="entry name" value="DprA"/>
</dbReference>
<name>A0A2W2AC66_9BACT</name>
<evidence type="ECO:0000256" key="1">
    <source>
        <dbReference type="ARBA" id="ARBA00006525"/>
    </source>
</evidence>
<accession>A0A2W2AC66</accession>
<dbReference type="InterPro" id="IPR036388">
    <property type="entry name" value="WH-like_DNA-bd_sf"/>
</dbReference>
<keyword evidence="5" id="KW-1185">Reference proteome</keyword>
<dbReference type="PANTHER" id="PTHR43022">
    <property type="entry name" value="PROTEIN SMF"/>
    <property type="match status" value="1"/>
</dbReference>
<dbReference type="EMBL" id="QKTW01000026">
    <property type="protein sequence ID" value="PZF71212.1"/>
    <property type="molecule type" value="Genomic_DNA"/>
</dbReference>
<dbReference type="InterPro" id="IPR041614">
    <property type="entry name" value="DprA_WH"/>
</dbReference>
<gene>
    <name evidence="4" type="primary">dprA</name>
    <name evidence="4" type="ORF">DN068_19765</name>
</gene>
<dbReference type="Gene3D" id="3.40.50.450">
    <property type="match status" value="1"/>
</dbReference>
<dbReference type="Proteomes" id="UP000248745">
    <property type="component" value="Unassembled WGS sequence"/>
</dbReference>
<dbReference type="OrthoDB" id="9785707at2"/>
<evidence type="ECO:0000313" key="4">
    <source>
        <dbReference type="EMBL" id="PZF71212.1"/>
    </source>
</evidence>
<proteinExistence type="inferred from homology"/>
<comment type="similarity">
    <text evidence="1">Belongs to the DprA/Smf family.</text>
</comment>
<dbReference type="InterPro" id="IPR010994">
    <property type="entry name" value="RuvA_2-like"/>
</dbReference>
<dbReference type="GO" id="GO:0009294">
    <property type="term" value="P:DNA-mediated transformation"/>
    <property type="evidence" value="ECO:0007669"/>
    <property type="project" value="InterPro"/>
</dbReference>
<protein>
    <submittedName>
        <fullName evidence="4">DNA-protecting protein DprA</fullName>
    </submittedName>
</protein>
<dbReference type="AlphaFoldDB" id="A0A2W2AC66"/>
<feature type="domain" description="DprA winged helix" evidence="3">
    <location>
        <begin position="312"/>
        <end position="366"/>
    </location>
</feature>
<dbReference type="Pfam" id="PF17782">
    <property type="entry name" value="WHD_DprA"/>
    <property type="match status" value="1"/>
</dbReference>
<organism evidence="4 5">
    <name type="scientific">Taibaiella soli</name>
    <dbReference type="NCBI Taxonomy" id="1649169"/>
    <lineage>
        <taxon>Bacteria</taxon>
        <taxon>Pseudomonadati</taxon>
        <taxon>Bacteroidota</taxon>
        <taxon>Chitinophagia</taxon>
        <taxon>Chitinophagales</taxon>
        <taxon>Chitinophagaceae</taxon>
        <taxon>Taibaiella</taxon>
    </lineage>
</organism>
<dbReference type="PANTHER" id="PTHR43022:SF1">
    <property type="entry name" value="PROTEIN SMF"/>
    <property type="match status" value="1"/>
</dbReference>
<comment type="caution">
    <text evidence="4">The sequence shown here is derived from an EMBL/GenBank/DDBJ whole genome shotgun (WGS) entry which is preliminary data.</text>
</comment>
<dbReference type="SUPFAM" id="SSF102405">
    <property type="entry name" value="MCP/YpsA-like"/>
    <property type="match status" value="1"/>
</dbReference>
<evidence type="ECO:0000259" key="2">
    <source>
        <dbReference type="Pfam" id="PF02481"/>
    </source>
</evidence>